<name>A0ABD6EM26_9BILA</name>
<evidence type="ECO:0000313" key="3">
    <source>
        <dbReference type="Proteomes" id="UP001608902"/>
    </source>
</evidence>
<accession>A0ABD6EM26</accession>
<evidence type="ECO:0000256" key="1">
    <source>
        <dbReference type="SAM" id="MobiDB-lite"/>
    </source>
</evidence>
<reference evidence="2 3" key="1">
    <citation type="submission" date="2024-08" db="EMBL/GenBank/DDBJ databases">
        <title>Gnathostoma spinigerum genome.</title>
        <authorList>
            <person name="Gonzalez-Bertolin B."/>
            <person name="Monzon S."/>
            <person name="Zaballos A."/>
            <person name="Jimenez P."/>
            <person name="Dekumyoy P."/>
            <person name="Varona S."/>
            <person name="Cuesta I."/>
            <person name="Sumanam S."/>
            <person name="Adisakwattana P."/>
            <person name="Gasser R.B."/>
            <person name="Hernandez-Gonzalez A."/>
            <person name="Young N.D."/>
            <person name="Perteguer M.J."/>
        </authorList>
    </citation>
    <scope>NUCLEOTIDE SEQUENCE [LARGE SCALE GENOMIC DNA]</scope>
    <source>
        <strain evidence="2">AL3</strain>
        <tissue evidence="2">Liver</tissue>
    </source>
</reference>
<keyword evidence="3" id="KW-1185">Reference proteome</keyword>
<comment type="caution">
    <text evidence="2">The sequence shown here is derived from an EMBL/GenBank/DDBJ whole genome shotgun (WGS) entry which is preliminary data.</text>
</comment>
<feature type="region of interest" description="Disordered" evidence="1">
    <location>
        <begin position="77"/>
        <end position="97"/>
    </location>
</feature>
<dbReference type="EMBL" id="JBGFUD010006319">
    <property type="protein sequence ID" value="MFH4980928.1"/>
    <property type="molecule type" value="Genomic_DNA"/>
</dbReference>
<dbReference type="Proteomes" id="UP001608902">
    <property type="component" value="Unassembled WGS sequence"/>
</dbReference>
<protein>
    <submittedName>
        <fullName evidence="2">Uncharacterized protein</fullName>
    </submittedName>
</protein>
<evidence type="ECO:0000313" key="2">
    <source>
        <dbReference type="EMBL" id="MFH4980928.1"/>
    </source>
</evidence>
<dbReference type="AlphaFoldDB" id="A0ABD6EM26"/>
<organism evidence="2 3">
    <name type="scientific">Gnathostoma spinigerum</name>
    <dbReference type="NCBI Taxonomy" id="75299"/>
    <lineage>
        <taxon>Eukaryota</taxon>
        <taxon>Metazoa</taxon>
        <taxon>Ecdysozoa</taxon>
        <taxon>Nematoda</taxon>
        <taxon>Chromadorea</taxon>
        <taxon>Rhabditida</taxon>
        <taxon>Spirurina</taxon>
        <taxon>Gnathostomatomorpha</taxon>
        <taxon>Gnathostomatoidea</taxon>
        <taxon>Gnathostomatidae</taxon>
        <taxon>Gnathostoma</taxon>
    </lineage>
</organism>
<gene>
    <name evidence="2" type="ORF">AB6A40_007637</name>
</gene>
<proteinExistence type="predicted"/>
<sequence length="159" mass="18077">MIEDVKDNYTEIGSGPSFPFVCQEELLNRFEILSNKIAAGWKYHVSNTPGITEAWFKFQDFYMAICSGGTHKFGNSTDTTPSAGSTLHPSDSSAKHERLSPEECQKRLFQMIGALYSPLSANWRYQITHAPEIAEAWQNFEYFFVKTCSFDLCESNIHI</sequence>
<feature type="compositionally biased region" description="Polar residues" evidence="1">
    <location>
        <begin position="77"/>
        <end position="92"/>
    </location>
</feature>